<dbReference type="Proteomes" id="UP001500456">
    <property type="component" value="Unassembled WGS sequence"/>
</dbReference>
<organism evidence="2 3">
    <name type="scientific">Streptomyces plumbiresistens</name>
    <dbReference type="NCBI Taxonomy" id="511811"/>
    <lineage>
        <taxon>Bacteria</taxon>
        <taxon>Bacillati</taxon>
        <taxon>Actinomycetota</taxon>
        <taxon>Actinomycetes</taxon>
        <taxon>Kitasatosporales</taxon>
        <taxon>Streptomycetaceae</taxon>
        <taxon>Streptomyces</taxon>
    </lineage>
</organism>
<protein>
    <submittedName>
        <fullName evidence="2">Uncharacterized protein</fullName>
    </submittedName>
</protein>
<dbReference type="EMBL" id="BAAAZX010000035">
    <property type="protein sequence ID" value="GAA4023701.1"/>
    <property type="molecule type" value="Genomic_DNA"/>
</dbReference>
<proteinExistence type="predicted"/>
<evidence type="ECO:0000256" key="1">
    <source>
        <dbReference type="SAM" id="MobiDB-lite"/>
    </source>
</evidence>
<gene>
    <name evidence="2" type="ORF">GCM10022232_81150</name>
</gene>
<comment type="caution">
    <text evidence="2">The sequence shown here is derived from an EMBL/GenBank/DDBJ whole genome shotgun (WGS) entry which is preliminary data.</text>
</comment>
<reference evidence="3" key="1">
    <citation type="journal article" date="2019" name="Int. J. Syst. Evol. Microbiol.">
        <title>The Global Catalogue of Microorganisms (GCM) 10K type strain sequencing project: providing services to taxonomists for standard genome sequencing and annotation.</title>
        <authorList>
            <consortium name="The Broad Institute Genomics Platform"/>
            <consortium name="The Broad Institute Genome Sequencing Center for Infectious Disease"/>
            <person name="Wu L."/>
            <person name="Ma J."/>
        </authorList>
    </citation>
    <scope>NUCLEOTIDE SEQUENCE [LARGE SCALE GENOMIC DNA]</scope>
    <source>
        <strain evidence="3">JCM 16924</strain>
    </source>
</reference>
<evidence type="ECO:0000313" key="2">
    <source>
        <dbReference type="EMBL" id="GAA4023701.1"/>
    </source>
</evidence>
<feature type="region of interest" description="Disordered" evidence="1">
    <location>
        <begin position="38"/>
        <end position="62"/>
    </location>
</feature>
<evidence type="ECO:0000313" key="3">
    <source>
        <dbReference type="Proteomes" id="UP001500456"/>
    </source>
</evidence>
<accession>A0ABP7TB26</accession>
<name>A0ABP7TB26_9ACTN</name>
<keyword evidence="3" id="KW-1185">Reference proteome</keyword>
<sequence length="113" mass="12061">MTTSTLREVERDASSRFGGGICGVCVWDIGGLPWVSGGAERGSGPGGVGGRTAQTGSCRSRRHGRLLVRKERGPKAVRGGHERRHTCLPSAAPVRLTRKVDLTVGTINEVRRK</sequence>
<feature type="compositionally biased region" description="Gly residues" evidence="1">
    <location>
        <begin position="39"/>
        <end position="50"/>
    </location>
</feature>